<organism evidence="1 2">
    <name type="scientific">Brassica cretica</name>
    <name type="common">Mustard</name>
    <dbReference type="NCBI Taxonomy" id="69181"/>
    <lineage>
        <taxon>Eukaryota</taxon>
        <taxon>Viridiplantae</taxon>
        <taxon>Streptophyta</taxon>
        <taxon>Embryophyta</taxon>
        <taxon>Tracheophyta</taxon>
        <taxon>Spermatophyta</taxon>
        <taxon>Magnoliopsida</taxon>
        <taxon>eudicotyledons</taxon>
        <taxon>Gunneridae</taxon>
        <taxon>Pentapetalae</taxon>
        <taxon>rosids</taxon>
        <taxon>malvids</taxon>
        <taxon>Brassicales</taxon>
        <taxon>Brassicaceae</taxon>
        <taxon>Brassiceae</taxon>
        <taxon>Brassica</taxon>
    </lineage>
</organism>
<evidence type="ECO:0000313" key="1">
    <source>
        <dbReference type="EMBL" id="KAF2617828.1"/>
    </source>
</evidence>
<reference evidence="1" key="1">
    <citation type="submission" date="2019-12" db="EMBL/GenBank/DDBJ databases">
        <title>Genome sequencing and annotation of Brassica cretica.</title>
        <authorList>
            <person name="Studholme D.J."/>
            <person name="Sarris P.F."/>
        </authorList>
    </citation>
    <scope>NUCLEOTIDE SEQUENCE</scope>
    <source>
        <strain evidence="1">PFS-001/15</strain>
        <tissue evidence="1">Leaf</tissue>
    </source>
</reference>
<accession>A0A8S9MHX2</accession>
<comment type="caution">
    <text evidence="1">The sequence shown here is derived from an EMBL/GenBank/DDBJ whole genome shotgun (WGS) entry which is preliminary data.</text>
</comment>
<dbReference type="InterPro" id="IPR040338">
    <property type="entry name" value="At1g67623-like"/>
</dbReference>
<dbReference type="AlphaFoldDB" id="A0A8S9MHX2"/>
<evidence type="ECO:0000313" key="2">
    <source>
        <dbReference type="Proteomes" id="UP000712281"/>
    </source>
</evidence>
<dbReference type="EMBL" id="QGKW02000007">
    <property type="protein sequence ID" value="KAF2617828.1"/>
    <property type="molecule type" value="Genomic_DNA"/>
</dbReference>
<proteinExistence type="predicted"/>
<dbReference type="PANTHER" id="PTHR33784:SF30">
    <property type="entry name" value="F-BOX DOMAIN-CONTAINING PROTEIN"/>
    <property type="match status" value="1"/>
</dbReference>
<dbReference type="Proteomes" id="UP000712281">
    <property type="component" value="Unassembled WGS sequence"/>
</dbReference>
<evidence type="ECO:0008006" key="3">
    <source>
        <dbReference type="Google" id="ProtNLM"/>
    </source>
</evidence>
<name>A0A8S9MHX2_BRACR</name>
<sequence length="209" mass="24348">MEYFPILEMPEETQALVVEHVAGNSFKDLYDLRASCKLMKALADRRRVCNFYDVLYVPWGLNMPAKLLKTCYAERNPSTLYIKGVHFVFTLNLEEEGVALMKLAADAGYERDVESVVRIGKLVRSVKWRWGLLHGVAFRAKRAEFISVVVPSFYSCQCASLLKRECICLWHIDTSKDDNKCDRCFWIKEVGLFFRDFEPISLIRDTRKW</sequence>
<dbReference type="PANTHER" id="PTHR33784">
    <property type="entry name" value="OS05G0482100 PROTEIN"/>
    <property type="match status" value="1"/>
</dbReference>
<protein>
    <recommendedName>
        <fullName evidence="3">F-box domain-containing protein</fullName>
    </recommendedName>
</protein>
<gene>
    <name evidence="1" type="ORF">F2Q68_00039775</name>
</gene>